<dbReference type="Pfam" id="PF17389">
    <property type="entry name" value="Bac_rhamnosid6H"/>
    <property type="match status" value="1"/>
</dbReference>
<dbReference type="SUPFAM" id="SSF48208">
    <property type="entry name" value="Six-hairpin glycosidases"/>
    <property type="match status" value="1"/>
</dbReference>
<dbReference type="InterPro" id="IPR008928">
    <property type="entry name" value="6-hairpin_glycosidase_sf"/>
</dbReference>
<evidence type="ECO:0000256" key="3">
    <source>
        <dbReference type="ARBA" id="ARBA00022801"/>
    </source>
</evidence>
<evidence type="ECO:0000259" key="5">
    <source>
        <dbReference type="Pfam" id="PF05592"/>
    </source>
</evidence>
<feature type="signal peptide" evidence="4">
    <location>
        <begin position="1"/>
        <end position="20"/>
    </location>
</feature>
<dbReference type="GO" id="GO:0030596">
    <property type="term" value="F:alpha-L-rhamnosidase activity"/>
    <property type="evidence" value="ECO:0007669"/>
    <property type="project" value="UniProtKB-EC"/>
</dbReference>
<dbReference type="InterPro" id="IPR035396">
    <property type="entry name" value="Bac_rhamnosid6H"/>
</dbReference>
<evidence type="ECO:0000256" key="2">
    <source>
        <dbReference type="ARBA" id="ARBA00012652"/>
    </source>
</evidence>
<dbReference type="GO" id="GO:0005975">
    <property type="term" value="P:carbohydrate metabolic process"/>
    <property type="evidence" value="ECO:0007669"/>
    <property type="project" value="InterPro"/>
</dbReference>
<dbReference type="InterPro" id="IPR035398">
    <property type="entry name" value="Bac_rhamnosid_C"/>
</dbReference>
<evidence type="ECO:0000256" key="4">
    <source>
        <dbReference type="SAM" id="SignalP"/>
    </source>
</evidence>
<dbReference type="Gene3D" id="1.50.10.10">
    <property type="match status" value="1"/>
</dbReference>
<reference evidence="9" key="1">
    <citation type="submission" date="2020-11" db="EMBL/GenBank/DDBJ databases">
        <authorList>
            <consortium name="DOE Joint Genome Institute"/>
            <person name="Ahrendt S."/>
            <person name="Riley R."/>
            <person name="Andreopoulos W."/>
            <person name="Labutti K."/>
            <person name="Pangilinan J."/>
            <person name="Ruiz-Duenas F.J."/>
            <person name="Barrasa J.M."/>
            <person name="Sanchez-Garcia M."/>
            <person name="Camarero S."/>
            <person name="Miyauchi S."/>
            <person name="Serrano A."/>
            <person name="Linde D."/>
            <person name="Babiker R."/>
            <person name="Drula E."/>
            <person name="Ayuso-Fernandez I."/>
            <person name="Pacheco R."/>
            <person name="Padilla G."/>
            <person name="Ferreira P."/>
            <person name="Barriuso J."/>
            <person name="Kellner H."/>
            <person name="Castanera R."/>
            <person name="Alfaro M."/>
            <person name="Ramirez L."/>
            <person name="Pisabarro A.G."/>
            <person name="Kuo A."/>
            <person name="Tritt A."/>
            <person name="Lipzen A."/>
            <person name="He G."/>
            <person name="Yan M."/>
            <person name="Ng V."/>
            <person name="Cullen D."/>
            <person name="Martin F."/>
            <person name="Rosso M.-N."/>
            <person name="Henrissat B."/>
            <person name="Hibbett D."/>
            <person name="Martinez A.T."/>
            <person name="Grigoriev I.V."/>
        </authorList>
    </citation>
    <scope>NUCLEOTIDE SEQUENCE</scope>
    <source>
        <strain evidence="9">CBS 506.95</strain>
    </source>
</reference>
<evidence type="ECO:0000259" key="6">
    <source>
        <dbReference type="Pfam" id="PF08531"/>
    </source>
</evidence>
<keyword evidence="3" id="KW-0378">Hydrolase</keyword>
<name>A0A9P6ELH6_9AGAR</name>
<dbReference type="EMBL" id="MU157837">
    <property type="protein sequence ID" value="KAF9530982.1"/>
    <property type="molecule type" value="Genomic_DNA"/>
</dbReference>
<dbReference type="Pfam" id="PF05592">
    <property type="entry name" value="Bac_rhamnosid"/>
    <property type="match status" value="1"/>
</dbReference>
<dbReference type="Gene3D" id="2.60.420.10">
    <property type="entry name" value="Maltose phosphorylase, domain 3"/>
    <property type="match status" value="1"/>
</dbReference>
<dbReference type="Gene3D" id="2.60.40.10">
    <property type="entry name" value="Immunoglobulins"/>
    <property type="match status" value="1"/>
</dbReference>
<dbReference type="Gene3D" id="2.60.120.260">
    <property type="entry name" value="Galactose-binding domain-like"/>
    <property type="match status" value="3"/>
</dbReference>
<dbReference type="InterPro" id="IPR012341">
    <property type="entry name" value="6hp_glycosidase-like_sf"/>
</dbReference>
<dbReference type="InterPro" id="IPR008902">
    <property type="entry name" value="Rhamnosid_concanavalin"/>
</dbReference>
<comment type="catalytic activity">
    <reaction evidence="1">
        <text>Hydrolysis of terminal non-reducing alpha-L-rhamnose residues in alpha-L-rhamnosides.</text>
        <dbReference type="EC" id="3.2.1.40"/>
    </reaction>
</comment>
<dbReference type="InterPro" id="IPR013737">
    <property type="entry name" value="Bac_rhamnosid_N"/>
</dbReference>
<sequence>MRSSGLLVALWCLCLQLVASQSLSITSLLVENKVEPLGIDVSPRFSWILTSAGWNISQISYQLRVSSTGGASIWDSGLVSSNLPYTRPYEGPALQSDTKYLWNVSVIASVGSATASSTFTTGFLTQADWNGSSWIGNGLPPSPPPRPTFDGATWIWTSDTQTNPPNAPAGPRAFRKTFVTPTGKKAVSATVLLTADDAFTLYANGASVGSSPATVDTWKSGQIFTINTLNSNSNLFAIGASNTGDAAGVLATIQITFDDGTNSTIHSDSSWRSNINIPSGFELPSTDDTTSGWANATVIGTYGISPWGTGVSVSDSLAEHPAPLLRKKFSIGSPITNARLYYAAGGFASIRINGAPASDHVLSPGFTNYDVQAQYVVLDVKSLLVSGDNAIAVELGRGHYGMTNPNVWNWQNAPWHAEPALKLIFSLEFADGSKQRIVSDPLWKMTDGPTRLDDLWGGENYDAKHAVPGYDTATFNDGSWRSAKIVVGPKGLLVNQRQPPTRITQSLSPTSISEPTKGTFVVAFPRVIAGWAQITVTGPANTRITVNYGEKLQADGTVVYQQPSQYFVNNFQTDRFFLAGTGSPETFEPKFSYKGFQYVQLSGWPESSPPKASDILARVVHGDLKPHGGFTSSSDILNKLHQASVYTMLNNVQSGVVTDCPQYEKNGWSGDAMVSTDMFLYNLDAQETLSKYVRDLDESRAGGSGPPSVIAPDSGGWGLDNFKPAPTWNAAFITIPWWLYQYRGERRLLEERYNSMQDYVEFELARANNNIASSSLGDWVTPETSPDGGNPPENITVPATAYLYHMIDTMANIATILGKTDDASRFKAQAISVKNSFNAAFFNPSLGHYAASGDSGYRQTHNLLALAFGLIPNTSLTQGVADSIAADVASRGTHLNTGALGTKYILPVLSAHGHADVALALATQTTYPSWGFWIANGATTMWEHWAIAARSRDHHFLGTFEDWLYQYAAGIQTTGPAFQKVTIAPAVTGGLQSVSVWTTTPFGNLTVAWTNDASGFHLTTGIPVGVEANIVVPATSAVNVQEGGKSLANAVGILNIVSSQNTVSVSVGSGVYSFTIAK</sequence>
<feature type="domain" description="Alpha-L-rhamnosidase concanavalin-like" evidence="5">
    <location>
        <begin position="516"/>
        <end position="621"/>
    </location>
</feature>
<evidence type="ECO:0000313" key="9">
    <source>
        <dbReference type="EMBL" id="KAF9530982.1"/>
    </source>
</evidence>
<feature type="domain" description="Bacterial alpha-L-rhamnosidase N-terminal" evidence="6">
    <location>
        <begin position="335"/>
        <end position="505"/>
    </location>
</feature>
<dbReference type="PANTHER" id="PTHR33307">
    <property type="entry name" value="ALPHA-RHAMNOSIDASE (EUROFUNG)"/>
    <property type="match status" value="1"/>
</dbReference>
<dbReference type="Pfam" id="PF25788">
    <property type="entry name" value="Ig_Rha78A_N"/>
    <property type="match status" value="1"/>
</dbReference>
<dbReference type="AlphaFoldDB" id="A0A9P6ELH6"/>
<evidence type="ECO:0000313" key="10">
    <source>
        <dbReference type="Proteomes" id="UP000807306"/>
    </source>
</evidence>
<organism evidence="9 10">
    <name type="scientific">Crepidotus variabilis</name>
    <dbReference type="NCBI Taxonomy" id="179855"/>
    <lineage>
        <taxon>Eukaryota</taxon>
        <taxon>Fungi</taxon>
        <taxon>Dikarya</taxon>
        <taxon>Basidiomycota</taxon>
        <taxon>Agaricomycotina</taxon>
        <taxon>Agaricomycetes</taxon>
        <taxon>Agaricomycetidae</taxon>
        <taxon>Agaricales</taxon>
        <taxon>Agaricineae</taxon>
        <taxon>Crepidotaceae</taxon>
        <taxon>Crepidotus</taxon>
    </lineage>
</organism>
<dbReference type="Pfam" id="PF08531">
    <property type="entry name" value="Bac_rhamnosid_N"/>
    <property type="match status" value="1"/>
</dbReference>
<comment type="caution">
    <text evidence="9">The sequence shown here is derived from an EMBL/GenBank/DDBJ whole genome shotgun (WGS) entry which is preliminary data.</text>
</comment>
<accession>A0A9P6ELH6</accession>
<dbReference type="OrthoDB" id="10036721at2759"/>
<dbReference type="EC" id="3.2.1.40" evidence="2"/>
<feature type="domain" description="Alpha-L-rhamnosidase six-hairpin glycosidase" evidence="7">
    <location>
        <begin position="628"/>
        <end position="967"/>
    </location>
</feature>
<keyword evidence="4" id="KW-0732">Signal</keyword>
<proteinExistence type="predicted"/>
<feature type="domain" description="Alpha-L-rhamnosidase C-terminal" evidence="8">
    <location>
        <begin position="970"/>
        <end position="1044"/>
    </location>
</feature>
<feature type="chain" id="PRO_5040249163" description="alpha-L-rhamnosidase" evidence="4">
    <location>
        <begin position="21"/>
        <end position="1078"/>
    </location>
</feature>
<dbReference type="Proteomes" id="UP000807306">
    <property type="component" value="Unassembled WGS sequence"/>
</dbReference>
<evidence type="ECO:0000256" key="1">
    <source>
        <dbReference type="ARBA" id="ARBA00001445"/>
    </source>
</evidence>
<protein>
    <recommendedName>
        <fullName evidence="2">alpha-L-rhamnosidase</fullName>
        <ecNumber evidence="2">3.2.1.40</ecNumber>
    </recommendedName>
</protein>
<dbReference type="PANTHER" id="PTHR33307:SF6">
    <property type="entry name" value="ALPHA-RHAMNOSIDASE (EUROFUNG)-RELATED"/>
    <property type="match status" value="1"/>
</dbReference>
<dbReference type="InterPro" id="IPR013783">
    <property type="entry name" value="Ig-like_fold"/>
</dbReference>
<dbReference type="Pfam" id="PF17390">
    <property type="entry name" value="Bac_rhamnosid_C"/>
    <property type="match status" value="1"/>
</dbReference>
<keyword evidence="10" id="KW-1185">Reference proteome</keyword>
<evidence type="ECO:0000259" key="7">
    <source>
        <dbReference type="Pfam" id="PF17389"/>
    </source>
</evidence>
<dbReference type="InterPro" id="IPR016007">
    <property type="entry name" value="Alpha_rhamnosid"/>
</dbReference>
<gene>
    <name evidence="9" type="ORF">CPB83DRAFT_148133</name>
</gene>
<evidence type="ECO:0000259" key="8">
    <source>
        <dbReference type="Pfam" id="PF17390"/>
    </source>
</evidence>
<dbReference type="PIRSF" id="PIRSF010631">
    <property type="entry name" value="A-rhamnsds"/>
    <property type="match status" value="1"/>
</dbReference>